<protein>
    <submittedName>
        <fullName evidence="1">Uncharacterized protein</fullName>
    </submittedName>
</protein>
<evidence type="ECO:0000313" key="1">
    <source>
        <dbReference type="EMBL" id="DAF43267.1"/>
    </source>
</evidence>
<accession>A0A8S5RXP1</accession>
<proteinExistence type="predicted"/>
<name>A0A8S5RXP1_9CAUD</name>
<organism evidence="1">
    <name type="scientific">Myoviridae sp. ctLYR7</name>
    <dbReference type="NCBI Taxonomy" id="2827679"/>
    <lineage>
        <taxon>Viruses</taxon>
        <taxon>Duplodnaviria</taxon>
        <taxon>Heunggongvirae</taxon>
        <taxon>Uroviricota</taxon>
        <taxon>Caudoviricetes</taxon>
    </lineage>
</organism>
<reference evidence="1" key="1">
    <citation type="journal article" date="2021" name="Proc. Natl. Acad. Sci. U.S.A.">
        <title>A Catalog of Tens of Thousands of Viruses from Human Metagenomes Reveals Hidden Associations with Chronic Diseases.</title>
        <authorList>
            <person name="Tisza M.J."/>
            <person name="Buck C.B."/>
        </authorList>
    </citation>
    <scope>NUCLEOTIDE SEQUENCE</scope>
    <source>
        <strain evidence="1">CtLYR7</strain>
    </source>
</reference>
<dbReference type="EMBL" id="BK032502">
    <property type="protein sequence ID" value="DAF43267.1"/>
    <property type="molecule type" value="Genomic_DNA"/>
</dbReference>
<sequence length="31" mass="3288">MPRKSSSPFSVVPKGETDRFCVAESTSSNVG</sequence>